<dbReference type="RefSeq" id="WP_145055438.1">
    <property type="nucleotide sequence ID" value="NZ_CP036433.1"/>
</dbReference>
<name>A0A518DYD7_9BACT</name>
<dbReference type="KEGG" id="lcre:Pla8534_46260"/>
<accession>A0A518DYD7</accession>
<reference evidence="1 2" key="1">
    <citation type="submission" date="2019-02" db="EMBL/GenBank/DDBJ databases">
        <title>Deep-cultivation of Planctomycetes and their phenomic and genomic characterization uncovers novel biology.</title>
        <authorList>
            <person name="Wiegand S."/>
            <person name="Jogler M."/>
            <person name="Boedeker C."/>
            <person name="Pinto D."/>
            <person name="Vollmers J."/>
            <person name="Rivas-Marin E."/>
            <person name="Kohn T."/>
            <person name="Peeters S.H."/>
            <person name="Heuer A."/>
            <person name="Rast P."/>
            <person name="Oberbeckmann S."/>
            <person name="Bunk B."/>
            <person name="Jeske O."/>
            <person name="Meyerdierks A."/>
            <person name="Storesund J.E."/>
            <person name="Kallscheuer N."/>
            <person name="Luecker S."/>
            <person name="Lage O.M."/>
            <person name="Pohl T."/>
            <person name="Merkel B.J."/>
            <person name="Hornburger P."/>
            <person name="Mueller R.-W."/>
            <person name="Bruemmer F."/>
            <person name="Labrenz M."/>
            <person name="Spormann A.M."/>
            <person name="Op den Camp H."/>
            <person name="Overmann J."/>
            <person name="Amann R."/>
            <person name="Jetten M.S.M."/>
            <person name="Mascher T."/>
            <person name="Medema M.H."/>
            <person name="Devos D.P."/>
            <person name="Kaster A.-K."/>
            <person name="Ovreas L."/>
            <person name="Rohde M."/>
            <person name="Galperin M.Y."/>
            <person name="Jogler C."/>
        </authorList>
    </citation>
    <scope>NUCLEOTIDE SEQUENCE [LARGE SCALE GENOMIC DNA]</scope>
    <source>
        <strain evidence="1 2">Pla85_3_4</strain>
    </source>
</reference>
<dbReference type="AlphaFoldDB" id="A0A518DYD7"/>
<dbReference type="EMBL" id="CP036433">
    <property type="protein sequence ID" value="QDU96805.1"/>
    <property type="molecule type" value="Genomic_DNA"/>
</dbReference>
<proteinExistence type="predicted"/>
<dbReference type="Proteomes" id="UP000317648">
    <property type="component" value="Chromosome"/>
</dbReference>
<gene>
    <name evidence="1" type="ORF">Pla8534_46260</name>
</gene>
<keyword evidence="2" id="KW-1185">Reference proteome</keyword>
<evidence type="ECO:0008006" key="3">
    <source>
        <dbReference type="Google" id="ProtNLM"/>
    </source>
</evidence>
<sequence length="201" mass="22665">MNLQSVEIENQEMVINDTQDFNAIGPDVILKNCTLRLKVPAKCLSIRGTLEHTKIHAQRKLGGFSWVDAKLKFCTFQGKFPDNAFGEFAGSKGYCLECDFSSADIDGCMFFGKSSTTHRYPAWPSFVLLDPHVNWLAMKAKAMPDWIADDVNSIEYLHKEVTAVGYNAQSLSKHMGVSIEDIRQFYSQFDFVILHDNGVIQ</sequence>
<evidence type="ECO:0000313" key="2">
    <source>
        <dbReference type="Proteomes" id="UP000317648"/>
    </source>
</evidence>
<organism evidence="1 2">
    <name type="scientific">Lignipirellula cremea</name>
    <dbReference type="NCBI Taxonomy" id="2528010"/>
    <lineage>
        <taxon>Bacteria</taxon>
        <taxon>Pseudomonadati</taxon>
        <taxon>Planctomycetota</taxon>
        <taxon>Planctomycetia</taxon>
        <taxon>Pirellulales</taxon>
        <taxon>Pirellulaceae</taxon>
        <taxon>Lignipirellula</taxon>
    </lineage>
</organism>
<protein>
    <recommendedName>
        <fullName evidence="3">Pentapeptide repeats (8 copies)</fullName>
    </recommendedName>
</protein>
<dbReference type="OrthoDB" id="286253at2"/>
<evidence type="ECO:0000313" key="1">
    <source>
        <dbReference type="EMBL" id="QDU96805.1"/>
    </source>
</evidence>